<dbReference type="SUPFAM" id="SSF46934">
    <property type="entry name" value="UBA-like"/>
    <property type="match status" value="1"/>
</dbReference>
<keyword evidence="14" id="KW-1185">Reference proteome</keyword>
<feature type="compositionally biased region" description="Low complexity" evidence="10">
    <location>
        <begin position="138"/>
        <end position="151"/>
    </location>
</feature>
<evidence type="ECO:0000256" key="6">
    <source>
        <dbReference type="ARBA" id="ARBA00023136"/>
    </source>
</evidence>
<name>A0A2B7ZEL3_9EURO</name>
<dbReference type="VEuPathDB" id="FungiDB:EMCG_01563"/>
<evidence type="ECO:0000256" key="10">
    <source>
        <dbReference type="SAM" id="MobiDB-lite"/>
    </source>
</evidence>
<dbReference type="Gene3D" id="1.10.8.10">
    <property type="entry name" value="DNA helicase RuvA subunit, C-terminal domain"/>
    <property type="match status" value="1"/>
</dbReference>
<dbReference type="GO" id="GO:0043130">
    <property type="term" value="F:ubiquitin binding"/>
    <property type="evidence" value="ECO:0007669"/>
    <property type="project" value="InterPro"/>
</dbReference>
<evidence type="ECO:0000256" key="5">
    <source>
        <dbReference type="ARBA" id="ARBA00022989"/>
    </source>
</evidence>
<comment type="similarity">
    <text evidence="8">Belongs to the CUE1 family.</text>
</comment>
<comment type="subcellular location">
    <subcellularLocation>
        <location evidence="7">Endomembrane system</location>
        <topology evidence="7">Single-pass membrane protein</topology>
    </subcellularLocation>
    <subcellularLocation>
        <location evidence="1">Endoplasmic reticulum membrane</location>
    </subcellularLocation>
</comment>
<evidence type="ECO:0000313" key="13">
    <source>
        <dbReference type="EMBL" id="PGH31247.1"/>
    </source>
</evidence>
<dbReference type="AlphaFoldDB" id="A0A2B7ZEL3"/>
<feature type="transmembrane region" description="Helical" evidence="11">
    <location>
        <begin position="6"/>
        <end position="28"/>
    </location>
</feature>
<feature type="region of interest" description="Disordered" evidence="10">
    <location>
        <begin position="123"/>
        <end position="198"/>
    </location>
</feature>
<proteinExistence type="inferred from homology"/>
<evidence type="ECO:0000313" key="14">
    <source>
        <dbReference type="Proteomes" id="UP000226031"/>
    </source>
</evidence>
<dbReference type="InterPro" id="IPR003892">
    <property type="entry name" value="CUE"/>
</dbReference>
<evidence type="ECO:0000256" key="1">
    <source>
        <dbReference type="ARBA" id="ARBA00004586"/>
    </source>
</evidence>
<keyword evidence="4" id="KW-0256">Endoplasmic reticulum</keyword>
<comment type="caution">
    <text evidence="13">The sequence shown here is derived from an EMBL/GenBank/DDBJ whole genome shotgun (WGS) entry which is preliminary data.</text>
</comment>
<accession>A0A2B7ZEL3</accession>
<dbReference type="InterPro" id="IPR009060">
    <property type="entry name" value="UBA-like_sf"/>
</dbReference>
<keyword evidence="5 11" id="KW-1133">Transmembrane helix</keyword>
<dbReference type="STRING" id="73230.A0A2B7ZEL3"/>
<dbReference type="SMART" id="SM00546">
    <property type="entry name" value="CUE"/>
    <property type="match status" value="1"/>
</dbReference>
<dbReference type="Pfam" id="PF02845">
    <property type="entry name" value="CUE"/>
    <property type="match status" value="1"/>
</dbReference>
<organism evidence="13 14">
    <name type="scientific">[Emmonsia] crescens</name>
    <dbReference type="NCBI Taxonomy" id="73230"/>
    <lineage>
        <taxon>Eukaryota</taxon>
        <taxon>Fungi</taxon>
        <taxon>Dikarya</taxon>
        <taxon>Ascomycota</taxon>
        <taxon>Pezizomycotina</taxon>
        <taxon>Eurotiomycetes</taxon>
        <taxon>Eurotiomycetidae</taxon>
        <taxon>Onygenales</taxon>
        <taxon>Ajellomycetaceae</taxon>
        <taxon>Emergomyces</taxon>
    </lineage>
</organism>
<dbReference type="Proteomes" id="UP000226031">
    <property type="component" value="Unassembled WGS sequence"/>
</dbReference>
<dbReference type="FunFam" id="1.10.8.10:FF:000050">
    <property type="entry name" value="Related to AMFR protein"/>
    <property type="match status" value="1"/>
</dbReference>
<dbReference type="PROSITE" id="PS51140">
    <property type="entry name" value="CUE"/>
    <property type="match status" value="1"/>
</dbReference>
<dbReference type="EMBL" id="PDND01000135">
    <property type="protein sequence ID" value="PGH31247.1"/>
    <property type="molecule type" value="Genomic_DNA"/>
</dbReference>
<sequence>MADAEPSLNIPSLLTLAVFSFFVIRWFFGRNGAVSSNDAAQRHGGGRRIDPAHVEQLAQMFPQLDRRDIMWDLQRNGGSMAATTERVLSGRGLDTRLLRSEVEGLDNYRRNNMADMLDFLSFRQPPPSFQPQLPAPSAPATQASSTSRSTFKPQAQDLISRYNLSDRVKSESPQTVTSTSSGTIIHQESAWSQNRTERQRLLQKRRDEMILAARRKLQEKDRTTEQ</sequence>
<evidence type="ECO:0000256" key="9">
    <source>
        <dbReference type="ARBA" id="ARBA00072899"/>
    </source>
</evidence>
<dbReference type="GO" id="GO:0005789">
    <property type="term" value="C:endoplasmic reticulum membrane"/>
    <property type="evidence" value="ECO:0007669"/>
    <property type="project" value="UniProtKB-SubCell"/>
</dbReference>
<keyword evidence="6 11" id="KW-0472">Membrane</keyword>
<feature type="compositionally biased region" description="Polar residues" evidence="10">
    <location>
        <begin position="171"/>
        <end position="194"/>
    </location>
</feature>
<keyword evidence="2 11" id="KW-0812">Transmembrane</keyword>
<evidence type="ECO:0000256" key="7">
    <source>
        <dbReference type="ARBA" id="ARBA00037847"/>
    </source>
</evidence>
<gene>
    <name evidence="13" type="ORF">GX50_05984</name>
</gene>
<evidence type="ECO:0000259" key="12">
    <source>
        <dbReference type="PROSITE" id="PS51140"/>
    </source>
</evidence>
<evidence type="ECO:0000256" key="11">
    <source>
        <dbReference type="SAM" id="Phobius"/>
    </source>
</evidence>
<protein>
    <recommendedName>
        <fullName evidence="9">Coupling of ubiquitin conjugation to ER degradation protein 1</fullName>
    </recommendedName>
</protein>
<evidence type="ECO:0000256" key="4">
    <source>
        <dbReference type="ARBA" id="ARBA00022824"/>
    </source>
</evidence>
<feature type="compositionally biased region" description="Pro residues" evidence="10">
    <location>
        <begin position="124"/>
        <end position="137"/>
    </location>
</feature>
<evidence type="ECO:0000256" key="3">
    <source>
        <dbReference type="ARBA" id="ARBA00022786"/>
    </source>
</evidence>
<dbReference type="CDD" id="cd14424">
    <property type="entry name" value="CUE_Cue1p_like"/>
    <property type="match status" value="1"/>
</dbReference>
<reference evidence="13 14" key="1">
    <citation type="submission" date="2017-10" db="EMBL/GenBank/DDBJ databases">
        <title>Comparative genomics in systemic dimorphic fungi from Ajellomycetaceae.</title>
        <authorList>
            <person name="Munoz J.F."/>
            <person name="Mcewen J.G."/>
            <person name="Clay O.K."/>
            <person name="Cuomo C.A."/>
        </authorList>
    </citation>
    <scope>NUCLEOTIDE SEQUENCE [LARGE SCALE GENOMIC DNA]</scope>
    <source>
        <strain evidence="13 14">UAMH4076</strain>
    </source>
</reference>
<feature type="domain" description="CUE" evidence="12">
    <location>
        <begin position="49"/>
        <end position="92"/>
    </location>
</feature>
<keyword evidence="3" id="KW-0833">Ubl conjugation pathway</keyword>
<evidence type="ECO:0000256" key="8">
    <source>
        <dbReference type="ARBA" id="ARBA00061383"/>
    </source>
</evidence>
<evidence type="ECO:0000256" key="2">
    <source>
        <dbReference type="ARBA" id="ARBA00022692"/>
    </source>
</evidence>